<dbReference type="AlphaFoldDB" id="A0A0T5VHC8"/>
<evidence type="ECO:0000313" key="2">
    <source>
        <dbReference type="EMBL" id="KRT13288.1"/>
    </source>
</evidence>
<reference evidence="2 3" key="1">
    <citation type="submission" date="2015-11" db="EMBL/GenBank/DDBJ databases">
        <title>Sequence of Pedobacter ginsenosidimutans.</title>
        <authorList>
            <person name="Carson E."/>
            <person name="Keyser V."/>
            <person name="Newman J."/>
            <person name="Miller J."/>
        </authorList>
    </citation>
    <scope>NUCLEOTIDE SEQUENCE [LARGE SCALE GENOMIC DNA]</scope>
    <source>
        <strain evidence="2 3">KACC 14530</strain>
    </source>
</reference>
<dbReference type="Proteomes" id="UP000051950">
    <property type="component" value="Unassembled WGS sequence"/>
</dbReference>
<dbReference type="OrthoDB" id="795346at2"/>
<accession>A0A0T5VHC8</accession>
<keyword evidence="1" id="KW-1133">Transmembrane helix</keyword>
<sequence length="166" mass="19409">MSSRGKKIFLAITIIVPMIIYCYIYYKPIIQNAPFRKDDFVSMQYSYGLKDTLENTYDSKTGVYQYVNNKDSVVTKKFFLKSNDVLYMHRKANEIGLWNFPDTIGKKSDKSRLVPRYNITFNYKKKSKHVTIYGDFDGNPKLLDAAVQMRKIIQETLLQAEKRSGK</sequence>
<comment type="caution">
    <text evidence="2">The sequence shown here is derived from an EMBL/GenBank/DDBJ whole genome shotgun (WGS) entry which is preliminary data.</text>
</comment>
<keyword evidence="3" id="KW-1185">Reference proteome</keyword>
<evidence type="ECO:0000313" key="3">
    <source>
        <dbReference type="Proteomes" id="UP000051950"/>
    </source>
</evidence>
<protein>
    <submittedName>
        <fullName evidence="2">Uncharacterized protein</fullName>
    </submittedName>
</protein>
<feature type="transmembrane region" description="Helical" evidence="1">
    <location>
        <begin position="7"/>
        <end position="26"/>
    </location>
</feature>
<dbReference type="STRING" id="687842.ASU31_25450"/>
<organism evidence="2 3">
    <name type="scientific">Pedobacter ginsenosidimutans</name>
    <dbReference type="NCBI Taxonomy" id="687842"/>
    <lineage>
        <taxon>Bacteria</taxon>
        <taxon>Pseudomonadati</taxon>
        <taxon>Bacteroidota</taxon>
        <taxon>Sphingobacteriia</taxon>
        <taxon>Sphingobacteriales</taxon>
        <taxon>Sphingobacteriaceae</taxon>
        <taxon>Pedobacter</taxon>
    </lineage>
</organism>
<proteinExistence type="predicted"/>
<keyword evidence="1" id="KW-0812">Transmembrane</keyword>
<dbReference type="RefSeq" id="WP_057935054.1">
    <property type="nucleotide sequence ID" value="NZ_LMZQ01000051.1"/>
</dbReference>
<name>A0A0T5VHC8_9SPHI</name>
<keyword evidence="1" id="KW-0472">Membrane</keyword>
<evidence type="ECO:0000256" key="1">
    <source>
        <dbReference type="SAM" id="Phobius"/>
    </source>
</evidence>
<gene>
    <name evidence="2" type="ORF">ASU31_25450</name>
</gene>
<dbReference type="EMBL" id="LMZQ01000051">
    <property type="protein sequence ID" value="KRT13288.1"/>
    <property type="molecule type" value="Genomic_DNA"/>
</dbReference>